<feature type="compositionally biased region" description="Low complexity" evidence="1">
    <location>
        <begin position="34"/>
        <end position="67"/>
    </location>
</feature>
<dbReference type="AlphaFoldDB" id="A0A542EBQ4"/>
<evidence type="ECO:0000313" key="2">
    <source>
        <dbReference type="EMBL" id="TQJ12773.1"/>
    </source>
</evidence>
<proteinExistence type="predicted"/>
<name>A0A542EBQ4_9MICO</name>
<sequence>MVRCESCAARHRVAETVRQVVVLAVALLCTGCSSTEPTTTSSPNTSTMSSTSSSSRPSPATTSTSTPQPGPPYIGTLTWRPGRHGHDLIVTPTGAGRAVLGQEKEAAAWAEVARREPRADTVSMQRQFACHWRYARSKATWNLETWRMAVPMDQVVSAYCNPGGPE</sequence>
<feature type="region of interest" description="Disordered" evidence="1">
    <location>
        <begin position="34"/>
        <end position="73"/>
    </location>
</feature>
<dbReference type="InterPro" id="IPR019719">
    <property type="entry name" value="DUF2599"/>
</dbReference>
<comment type="caution">
    <text evidence="2">The sequence shown here is derived from an EMBL/GenBank/DDBJ whole genome shotgun (WGS) entry which is preliminary data.</text>
</comment>
<keyword evidence="3" id="KW-1185">Reference proteome</keyword>
<dbReference type="Pfam" id="PF10783">
    <property type="entry name" value="DUF2599"/>
    <property type="match status" value="1"/>
</dbReference>
<gene>
    <name evidence="2" type="ORF">FB459_0138</name>
</gene>
<protein>
    <submittedName>
        <fullName evidence="2">Uncharacterized protein DUF2599</fullName>
    </submittedName>
</protein>
<accession>A0A542EBQ4</accession>
<dbReference type="EMBL" id="VFMO01000001">
    <property type="protein sequence ID" value="TQJ12773.1"/>
    <property type="molecule type" value="Genomic_DNA"/>
</dbReference>
<reference evidence="2 3" key="1">
    <citation type="submission" date="2019-06" db="EMBL/GenBank/DDBJ databases">
        <title>Sequencing the genomes of 1000 actinobacteria strains.</title>
        <authorList>
            <person name="Klenk H.-P."/>
        </authorList>
    </citation>
    <scope>NUCLEOTIDE SEQUENCE [LARGE SCALE GENOMIC DNA]</scope>
    <source>
        <strain evidence="2 3">DSM 19828</strain>
    </source>
</reference>
<evidence type="ECO:0000256" key="1">
    <source>
        <dbReference type="SAM" id="MobiDB-lite"/>
    </source>
</evidence>
<evidence type="ECO:0000313" key="3">
    <source>
        <dbReference type="Proteomes" id="UP000320806"/>
    </source>
</evidence>
<organism evidence="2 3">
    <name type="scientific">Yimella lutea</name>
    <dbReference type="NCBI Taxonomy" id="587872"/>
    <lineage>
        <taxon>Bacteria</taxon>
        <taxon>Bacillati</taxon>
        <taxon>Actinomycetota</taxon>
        <taxon>Actinomycetes</taxon>
        <taxon>Micrococcales</taxon>
        <taxon>Dermacoccaceae</taxon>
        <taxon>Yimella</taxon>
    </lineage>
</organism>
<dbReference type="Proteomes" id="UP000320806">
    <property type="component" value="Unassembled WGS sequence"/>
</dbReference>